<dbReference type="PRINTS" id="PR00344">
    <property type="entry name" value="BCTRLSENSOR"/>
</dbReference>
<dbReference type="InterPro" id="IPR036097">
    <property type="entry name" value="HisK_dim/P_sf"/>
</dbReference>
<keyword evidence="4" id="KW-0808">Transferase</keyword>
<comment type="catalytic activity">
    <reaction evidence="1">
        <text>ATP + protein L-histidine = ADP + protein N-phospho-L-histidine.</text>
        <dbReference type="EC" id="2.7.13.3"/>
    </reaction>
</comment>
<evidence type="ECO:0000256" key="1">
    <source>
        <dbReference type="ARBA" id="ARBA00000085"/>
    </source>
</evidence>
<keyword evidence="3 6" id="KW-0597">Phosphoprotein</keyword>
<dbReference type="EC" id="2.7.13.3" evidence="2"/>
<evidence type="ECO:0000259" key="9">
    <source>
        <dbReference type="PROSITE" id="PS50113"/>
    </source>
</evidence>
<dbReference type="PROSITE" id="PS50110">
    <property type="entry name" value="RESPONSE_REGULATORY"/>
    <property type="match status" value="1"/>
</dbReference>
<dbReference type="Gene3D" id="1.10.287.130">
    <property type="match status" value="1"/>
</dbReference>
<comment type="caution">
    <text evidence="10">The sequence shown here is derived from an EMBL/GenBank/DDBJ whole genome shotgun (WGS) entry which is preliminary data.</text>
</comment>
<organism evidence="10 11">
    <name type="scientific">Candidatus Rickettsiella isopodorum</name>
    <dbReference type="NCBI Taxonomy" id="1225476"/>
    <lineage>
        <taxon>Bacteria</taxon>
        <taxon>Pseudomonadati</taxon>
        <taxon>Pseudomonadota</taxon>
        <taxon>Gammaproteobacteria</taxon>
        <taxon>Legionellales</taxon>
        <taxon>Coxiellaceae</taxon>
        <taxon>Rickettsiella</taxon>
    </lineage>
</organism>
<evidence type="ECO:0000256" key="6">
    <source>
        <dbReference type="PROSITE-ProRule" id="PRU00169"/>
    </source>
</evidence>
<dbReference type="NCBIfam" id="TIGR00229">
    <property type="entry name" value="sensory_box"/>
    <property type="match status" value="1"/>
</dbReference>
<dbReference type="InterPro" id="IPR011006">
    <property type="entry name" value="CheY-like_superfamily"/>
</dbReference>
<dbReference type="SMART" id="SM00388">
    <property type="entry name" value="HisKA"/>
    <property type="match status" value="1"/>
</dbReference>
<dbReference type="PROSITE" id="PS50109">
    <property type="entry name" value="HIS_KIN"/>
    <property type="match status" value="1"/>
</dbReference>
<evidence type="ECO:0000256" key="5">
    <source>
        <dbReference type="ARBA" id="ARBA00022777"/>
    </source>
</evidence>
<dbReference type="SUPFAM" id="SSF55874">
    <property type="entry name" value="ATPase domain of HSP90 chaperone/DNA topoisomerase II/histidine kinase"/>
    <property type="match status" value="1"/>
</dbReference>
<dbReference type="OrthoDB" id="9810730at2"/>
<dbReference type="SMART" id="SM00448">
    <property type="entry name" value="REC"/>
    <property type="match status" value="1"/>
</dbReference>
<keyword evidence="5" id="KW-0418">Kinase</keyword>
<dbReference type="SMART" id="SM00387">
    <property type="entry name" value="HATPase_c"/>
    <property type="match status" value="1"/>
</dbReference>
<dbReference type="InterPro" id="IPR000700">
    <property type="entry name" value="PAS-assoc_C"/>
</dbReference>
<dbReference type="CDD" id="cd17546">
    <property type="entry name" value="REC_hyHK_CKI1_RcsC-like"/>
    <property type="match status" value="1"/>
</dbReference>
<dbReference type="CDD" id="cd00082">
    <property type="entry name" value="HisKA"/>
    <property type="match status" value="1"/>
</dbReference>
<protein>
    <recommendedName>
        <fullName evidence="2">histidine kinase</fullName>
        <ecNumber evidence="2">2.7.13.3</ecNumber>
    </recommendedName>
</protein>
<dbReference type="InterPro" id="IPR035965">
    <property type="entry name" value="PAS-like_dom_sf"/>
</dbReference>
<evidence type="ECO:0000259" key="7">
    <source>
        <dbReference type="PROSITE" id="PS50109"/>
    </source>
</evidence>
<dbReference type="PANTHER" id="PTHR43047">
    <property type="entry name" value="TWO-COMPONENT HISTIDINE PROTEIN KINASE"/>
    <property type="match status" value="1"/>
</dbReference>
<gene>
    <name evidence="10" type="ORF">A1D18_00440</name>
</gene>
<dbReference type="Gene3D" id="3.30.450.20">
    <property type="entry name" value="PAS domain"/>
    <property type="match status" value="1"/>
</dbReference>
<dbReference type="InterPro" id="IPR000014">
    <property type="entry name" value="PAS"/>
</dbReference>
<name>A0A1J8PG29_9COXI</name>
<dbReference type="RefSeq" id="WP_071661860.1">
    <property type="nucleotide sequence ID" value="NZ_LUKY01000025.1"/>
</dbReference>
<evidence type="ECO:0000313" key="11">
    <source>
        <dbReference type="Proteomes" id="UP000183924"/>
    </source>
</evidence>
<dbReference type="Gene3D" id="3.30.565.10">
    <property type="entry name" value="Histidine kinase-like ATPase, C-terminal domain"/>
    <property type="match status" value="1"/>
</dbReference>
<proteinExistence type="predicted"/>
<dbReference type="InterPro" id="IPR013656">
    <property type="entry name" value="PAS_4"/>
</dbReference>
<dbReference type="FunFam" id="3.30.565.10:FF:000006">
    <property type="entry name" value="Sensor histidine kinase WalK"/>
    <property type="match status" value="1"/>
</dbReference>
<dbReference type="InterPro" id="IPR003661">
    <property type="entry name" value="HisK_dim/P_dom"/>
</dbReference>
<feature type="domain" description="PAC" evidence="9">
    <location>
        <begin position="115"/>
        <end position="167"/>
    </location>
</feature>
<dbReference type="InterPro" id="IPR004358">
    <property type="entry name" value="Sig_transdc_His_kin-like_C"/>
</dbReference>
<dbReference type="GO" id="GO:0009927">
    <property type="term" value="F:histidine phosphotransfer kinase activity"/>
    <property type="evidence" value="ECO:0007669"/>
    <property type="project" value="TreeGrafter"/>
</dbReference>
<keyword evidence="11" id="KW-1185">Reference proteome</keyword>
<evidence type="ECO:0000259" key="8">
    <source>
        <dbReference type="PROSITE" id="PS50110"/>
    </source>
</evidence>
<feature type="modified residue" description="4-aspartylphosphate" evidence="6">
    <location>
        <position position="481"/>
    </location>
</feature>
<dbReference type="Proteomes" id="UP000183924">
    <property type="component" value="Unassembled WGS sequence"/>
</dbReference>
<dbReference type="Pfam" id="PF00512">
    <property type="entry name" value="HisKA"/>
    <property type="match status" value="1"/>
</dbReference>
<feature type="domain" description="Response regulatory" evidence="8">
    <location>
        <begin position="432"/>
        <end position="551"/>
    </location>
</feature>
<dbReference type="PROSITE" id="PS50113">
    <property type="entry name" value="PAC"/>
    <property type="match status" value="1"/>
</dbReference>
<evidence type="ECO:0000313" key="10">
    <source>
        <dbReference type="EMBL" id="OIZ96319.1"/>
    </source>
</evidence>
<dbReference type="SUPFAM" id="SSF52172">
    <property type="entry name" value="CheY-like"/>
    <property type="match status" value="1"/>
</dbReference>
<dbReference type="PANTHER" id="PTHR43047:SF72">
    <property type="entry name" value="OSMOSENSING HISTIDINE PROTEIN KINASE SLN1"/>
    <property type="match status" value="1"/>
</dbReference>
<feature type="domain" description="Histidine kinase" evidence="7">
    <location>
        <begin position="185"/>
        <end position="405"/>
    </location>
</feature>
<dbReference type="InterPro" id="IPR005467">
    <property type="entry name" value="His_kinase_dom"/>
</dbReference>
<dbReference type="STRING" id="1225476.A1D18_00440"/>
<dbReference type="Gene3D" id="3.40.50.2300">
    <property type="match status" value="1"/>
</dbReference>
<evidence type="ECO:0000256" key="3">
    <source>
        <dbReference type="ARBA" id="ARBA00022553"/>
    </source>
</evidence>
<dbReference type="AlphaFoldDB" id="A0A1J8PG29"/>
<evidence type="ECO:0000256" key="2">
    <source>
        <dbReference type="ARBA" id="ARBA00012438"/>
    </source>
</evidence>
<dbReference type="InterPro" id="IPR001789">
    <property type="entry name" value="Sig_transdc_resp-reg_receiver"/>
</dbReference>
<dbReference type="SUPFAM" id="SSF55785">
    <property type="entry name" value="PYP-like sensor domain (PAS domain)"/>
    <property type="match status" value="1"/>
</dbReference>
<dbReference type="Pfam" id="PF00072">
    <property type="entry name" value="Response_reg"/>
    <property type="match status" value="1"/>
</dbReference>
<reference evidence="10 11" key="1">
    <citation type="submission" date="2016-03" db="EMBL/GenBank/DDBJ databases">
        <title>Comparative genomics of Rickettsiella.</title>
        <authorList>
            <person name="Chandler C."/>
            <person name="Wang Y."/>
        </authorList>
    </citation>
    <scope>NUCLEOTIDE SEQUENCE [LARGE SCALE GENOMIC DNA]</scope>
    <source>
        <strain evidence="10 11">RCFS May 2013</strain>
    </source>
</reference>
<dbReference type="EMBL" id="LUKY01000025">
    <property type="protein sequence ID" value="OIZ96319.1"/>
    <property type="molecule type" value="Genomic_DNA"/>
</dbReference>
<dbReference type="InterPro" id="IPR036890">
    <property type="entry name" value="HATPase_C_sf"/>
</dbReference>
<dbReference type="Pfam" id="PF02518">
    <property type="entry name" value="HATPase_c"/>
    <property type="match status" value="1"/>
</dbReference>
<dbReference type="GO" id="GO:0000155">
    <property type="term" value="F:phosphorelay sensor kinase activity"/>
    <property type="evidence" value="ECO:0007669"/>
    <property type="project" value="InterPro"/>
</dbReference>
<dbReference type="InterPro" id="IPR003594">
    <property type="entry name" value="HATPase_dom"/>
</dbReference>
<dbReference type="GO" id="GO:0005886">
    <property type="term" value="C:plasma membrane"/>
    <property type="evidence" value="ECO:0007669"/>
    <property type="project" value="UniProtKB-ARBA"/>
</dbReference>
<dbReference type="SUPFAM" id="SSF47384">
    <property type="entry name" value="Homodimeric domain of signal transducing histidine kinase"/>
    <property type="match status" value="1"/>
</dbReference>
<dbReference type="Pfam" id="PF08448">
    <property type="entry name" value="PAS_4"/>
    <property type="match status" value="1"/>
</dbReference>
<sequence>MPEKNYLEYLKKVTLQITGDTFSETASVQDYIDNLINYFTNIIYSMPNNVYWLDKNCVLRGGNDNLAKQLNLKSGAELVGLTYEQMAQAANLPTQAFEPFRTTEVEVMKTGVPSIDKEEPPIEADGKIFYYLSNKTPLRNRKGEIIGVVGISTDITKLKETESALQIALGKAEVASKAKIEFIMNMSHDLRTPLAGIISLSSLQAEDASSARDQQYGEWIQSAGEQLLELLNSVIEVTAAEHQIESVKKENINLQQFAEELQALMQPAVVAKGLEFQINLGSLLPIVVTDRIKLKRIILNILSNAVKFTKQGKISLEINALMTKKDKAKIEILIADTGIGIAKDKIDKIFDRFYRAHPSYKAEYAGYGIGLFLVKKATKLLGGKIKVSSEEGKGSCFSLEFVFPIFHGTIDKKSHSEIEHPRQPLGLEIKGAVLVAEDNALVLYAVKNILTKLGYEVIAVTEGKAALHALQTQSFIWALLDIGLPDLDGTEVAQRYRQWEQVNKKNHLPIFALTAHAEKNIKDKCNEVDFDEVLKKPFTEKDMQTIKKFLNK</sequence>
<evidence type="ECO:0000256" key="4">
    <source>
        <dbReference type="ARBA" id="ARBA00022679"/>
    </source>
</evidence>
<accession>A0A1J8PG29</accession>